<feature type="region of interest" description="Disordered" evidence="1">
    <location>
        <begin position="1"/>
        <end position="47"/>
    </location>
</feature>
<name>A0A392TUT3_9FABA</name>
<accession>A0A392TUT3</accession>
<evidence type="ECO:0000313" key="3">
    <source>
        <dbReference type="Proteomes" id="UP000265520"/>
    </source>
</evidence>
<keyword evidence="3" id="KW-1185">Reference proteome</keyword>
<dbReference type="AlphaFoldDB" id="A0A392TUT3"/>
<sequence length="66" mass="6912">MKGSKSGPYNLGRQPSVGEKNVVIPSPSCDTAHRESQPSPAHNLNTSVAEGCRVEPDAAHAAMLEV</sequence>
<dbReference type="Proteomes" id="UP000265520">
    <property type="component" value="Unassembled WGS sequence"/>
</dbReference>
<dbReference type="EMBL" id="LXQA010651047">
    <property type="protein sequence ID" value="MCI64207.1"/>
    <property type="molecule type" value="Genomic_DNA"/>
</dbReference>
<reference evidence="2 3" key="1">
    <citation type="journal article" date="2018" name="Front. Plant Sci.">
        <title>Red Clover (Trifolium pratense) and Zigzag Clover (T. medium) - A Picture of Genomic Similarities and Differences.</title>
        <authorList>
            <person name="Dluhosova J."/>
            <person name="Istvanek J."/>
            <person name="Nedelnik J."/>
            <person name="Repkova J."/>
        </authorList>
    </citation>
    <scope>NUCLEOTIDE SEQUENCE [LARGE SCALE GENOMIC DNA]</scope>
    <source>
        <strain evidence="3">cv. 10/8</strain>
        <tissue evidence="2">Leaf</tissue>
    </source>
</reference>
<proteinExistence type="predicted"/>
<feature type="non-terminal residue" evidence="2">
    <location>
        <position position="66"/>
    </location>
</feature>
<evidence type="ECO:0000313" key="2">
    <source>
        <dbReference type="EMBL" id="MCI64207.1"/>
    </source>
</evidence>
<comment type="caution">
    <text evidence="2">The sequence shown here is derived from an EMBL/GenBank/DDBJ whole genome shotgun (WGS) entry which is preliminary data.</text>
</comment>
<protein>
    <submittedName>
        <fullName evidence="2">Uncharacterized protein</fullName>
    </submittedName>
</protein>
<feature type="compositionally biased region" description="Polar residues" evidence="1">
    <location>
        <begin position="37"/>
        <end position="47"/>
    </location>
</feature>
<evidence type="ECO:0000256" key="1">
    <source>
        <dbReference type="SAM" id="MobiDB-lite"/>
    </source>
</evidence>
<organism evidence="2 3">
    <name type="scientific">Trifolium medium</name>
    <dbReference type="NCBI Taxonomy" id="97028"/>
    <lineage>
        <taxon>Eukaryota</taxon>
        <taxon>Viridiplantae</taxon>
        <taxon>Streptophyta</taxon>
        <taxon>Embryophyta</taxon>
        <taxon>Tracheophyta</taxon>
        <taxon>Spermatophyta</taxon>
        <taxon>Magnoliopsida</taxon>
        <taxon>eudicotyledons</taxon>
        <taxon>Gunneridae</taxon>
        <taxon>Pentapetalae</taxon>
        <taxon>rosids</taxon>
        <taxon>fabids</taxon>
        <taxon>Fabales</taxon>
        <taxon>Fabaceae</taxon>
        <taxon>Papilionoideae</taxon>
        <taxon>50 kb inversion clade</taxon>
        <taxon>NPAAA clade</taxon>
        <taxon>Hologalegina</taxon>
        <taxon>IRL clade</taxon>
        <taxon>Trifolieae</taxon>
        <taxon>Trifolium</taxon>
    </lineage>
</organism>